<dbReference type="AlphaFoldDB" id="A0A517T1S3"/>
<evidence type="ECO:0000313" key="2">
    <source>
        <dbReference type="EMBL" id="QDT62319.1"/>
    </source>
</evidence>
<evidence type="ECO:0000313" key="3">
    <source>
        <dbReference type="Proteomes" id="UP000315003"/>
    </source>
</evidence>
<reference evidence="2 3" key="1">
    <citation type="submission" date="2019-02" db="EMBL/GenBank/DDBJ databases">
        <title>Deep-cultivation of Planctomycetes and their phenomic and genomic characterization uncovers novel biology.</title>
        <authorList>
            <person name="Wiegand S."/>
            <person name="Jogler M."/>
            <person name="Boedeker C."/>
            <person name="Pinto D."/>
            <person name="Vollmers J."/>
            <person name="Rivas-Marin E."/>
            <person name="Kohn T."/>
            <person name="Peeters S.H."/>
            <person name="Heuer A."/>
            <person name="Rast P."/>
            <person name="Oberbeckmann S."/>
            <person name="Bunk B."/>
            <person name="Jeske O."/>
            <person name="Meyerdierks A."/>
            <person name="Storesund J.E."/>
            <person name="Kallscheuer N."/>
            <person name="Luecker S."/>
            <person name="Lage O.M."/>
            <person name="Pohl T."/>
            <person name="Merkel B.J."/>
            <person name="Hornburger P."/>
            <person name="Mueller R.-W."/>
            <person name="Bruemmer F."/>
            <person name="Labrenz M."/>
            <person name="Spormann A.M."/>
            <person name="Op den Camp H."/>
            <person name="Overmann J."/>
            <person name="Amann R."/>
            <person name="Jetten M.S.M."/>
            <person name="Mascher T."/>
            <person name="Medema M.H."/>
            <person name="Devos D.P."/>
            <person name="Kaster A.-K."/>
            <person name="Ovreas L."/>
            <person name="Rohde M."/>
            <person name="Galperin M.Y."/>
            <person name="Jogler C."/>
        </authorList>
    </citation>
    <scope>NUCLEOTIDE SEQUENCE [LARGE SCALE GENOMIC DNA]</scope>
    <source>
        <strain evidence="2 3">SV_7m_r</strain>
    </source>
</reference>
<dbReference type="RefSeq" id="WP_419187798.1">
    <property type="nucleotide sequence ID" value="NZ_CP036272.1"/>
</dbReference>
<dbReference type="SUPFAM" id="SSF46626">
    <property type="entry name" value="Cytochrome c"/>
    <property type="match status" value="1"/>
</dbReference>
<dbReference type="GO" id="GO:0020037">
    <property type="term" value="F:heme binding"/>
    <property type="evidence" value="ECO:0007669"/>
    <property type="project" value="InterPro"/>
</dbReference>
<protein>
    <submittedName>
        <fullName evidence="2">Planctomycete cytochrome C</fullName>
    </submittedName>
</protein>
<dbReference type="EMBL" id="CP036272">
    <property type="protein sequence ID" value="QDT62319.1"/>
    <property type="molecule type" value="Genomic_DNA"/>
</dbReference>
<dbReference type="InterPro" id="IPR011429">
    <property type="entry name" value="Cyt_c_Planctomycete-type"/>
</dbReference>
<feature type="domain" description="Cytochrome C Planctomycete-type" evidence="1">
    <location>
        <begin position="56"/>
        <end position="102"/>
    </location>
</feature>
<dbReference type="Pfam" id="PF07635">
    <property type="entry name" value="PSCyt1"/>
    <property type="match status" value="1"/>
</dbReference>
<accession>A0A517T1S3</accession>
<keyword evidence="3" id="KW-1185">Reference proteome</keyword>
<sequence length="175" mass="19698">MRPLRKHQSPPLPGDRLLRFTLPIALAMFMQCAAKLPADDSIGLPPQVAQLIEQSCVECHNKDVAEGDVQLDELHQLDQPARLELLTRVQEQVFVRLMPPEDAEALSSSDRRQLVQWLTDKLAQHKITGLSEKRLRPAYGNPAEHDGDLDLKMSRMNMPQTGAIKPLNQSSPLFH</sequence>
<dbReference type="Proteomes" id="UP000315003">
    <property type="component" value="Chromosome"/>
</dbReference>
<name>A0A517T1S3_9BACT</name>
<proteinExistence type="predicted"/>
<organism evidence="2 3">
    <name type="scientific">Stieleria bergensis</name>
    <dbReference type="NCBI Taxonomy" id="2528025"/>
    <lineage>
        <taxon>Bacteria</taxon>
        <taxon>Pseudomonadati</taxon>
        <taxon>Planctomycetota</taxon>
        <taxon>Planctomycetia</taxon>
        <taxon>Pirellulales</taxon>
        <taxon>Pirellulaceae</taxon>
        <taxon>Stieleria</taxon>
    </lineage>
</organism>
<dbReference type="InterPro" id="IPR036909">
    <property type="entry name" value="Cyt_c-like_dom_sf"/>
</dbReference>
<evidence type="ECO:0000259" key="1">
    <source>
        <dbReference type="Pfam" id="PF07635"/>
    </source>
</evidence>
<gene>
    <name evidence="2" type="ORF">SV7mr_48660</name>
</gene>
<dbReference type="GO" id="GO:0009055">
    <property type="term" value="F:electron transfer activity"/>
    <property type="evidence" value="ECO:0007669"/>
    <property type="project" value="InterPro"/>
</dbReference>